<protein>
    <submittedName>
        <fullName evidence="2">Uncharacterized protein</fullName>
    </submittedName>
</protein>
<keyword evidence="1" id="KW-1133">Transmembrane helix</keyword>
<feature type="transmembrane region" description="Helical" evidence="1">
    <location>
        <begin position="51"/>
        <end position="72"/>
    </location>
</feature>
<dbReference type="AlphaFoldDB" id="A0A0A7GFS7"/>
<dbReference type="Proteomes" id="UP000030624">
    <property type="component" value="Chromosome"/>
</dbReference>
<evidence type="ECO:0000313" key="2">
    <source>
        <dbReference type="EMBL" id="AIY89777.1"/>
    </source>
</evidence>
<evidence type="ECO:0000313" key="3">
    <source>
        <dbReference type="Proteomes" id="UP000030624"/>
    </source>
</evidence>
<dbReference type="KEGG" id="gac:GACE_0726"/>
<dbReference type="HOGENOM" id="CLU_2067708_0_0_2"/>
<sequence>MRKTTIIYSIIFLNTVFFFYAVFESFVYSSVVLSEILLIVLYMLSKDKICLKLFAIPIFVSGMLAVVSPFNINGFFTFVWNFLYLAQLLLAFTLPPVCGARCLKSLEERQLESRSKEF</sequence>
<gene>
    <name evidence="2" type="ORF">GACE_0726</name>
</gene>
<keyword evidence="1" id="KW-0472">Membrane</keyword>
<name>A0A0A7GFS7_GEOAI</name>
<reference evidence="2 3" key="1">
    <citation type="journal article" date="2015" name="Appl. Environ. Microbiol.">
        <title>The Geoglobus acetivorans genome: Fe(III) reduction, acetate utilization, autotrophic growth, and degradation of aromatic compounds in a hyperthermophilic archaeon.</title>
        <authorList>
            <person name="Mardanov A.V."/>
            <person name="Slododkina G.B."/>
            <person name="Slobodkin A.I."/>
            <person name="Beletsky A.V."/>
            <person name="Gavrilov S.N."/>
            <person name="Kublanov I.V."/>
            <person name="Bonch-Osmolovskaya E.A."/>
            <person name="Skryabin K.G."/>
            <person name="Ravin N.V."/>
        </authorList>
    </citation>
    <scope>NUCLEOTIDE SEQUENCE [LARGE SCALE GENOMIC DNA]</scope>
    <source>
        <strain evidence="2 3">SBH6</strain>
    </source>
</reference>
<dbReference type="GeneID" id="24797325"/>
<keyword evidence="1" id="KW-0812">Transmembrane</keyword>
<organism evidence="2 3">
    <name type="scientific">Geoglobus acetivorans</name>
    <dbReference type="NCBI Taxonomy" id="565033"/>
    <lineage>
        <taxon>Archaea</taxon>
        <taxon>Methanobacteriati</taxon>
        <taxon>Methanobacteriota</taxon>
        <taxon>Archaeoglobi</taxon>
        <taxon>Archaeoglobales</taxon>
        <taxon>Archaeoglobaceae</taxon>
        <taxon>Geoglobus</taxon>
    </lineage>
</organism>
<feature type="transmembrane region" description="Helical" evidence="1">
    <location>
        <begin position="78"/>
        <end position="100"/>
    </location>
</feature>
<proteinExistence type="predicted"/>
<evidence type="ECO:0000256" key="1">
    <source>
        <dbReference type="SAM" id="Phobius"/>
    </source>
</evidence>
<feature type="transmembrane region" description="Helical" evidence="1">
    <location>
        <begin position="5"/>
        <end position="21"/>
    </location>
</feature>
<accession>A0A0A7GFS7</accession>
<dbReference type="RefSeq" id="WP_048091250.1">
    <property type="nucleotide sequence ID" value="NZ_CP009552.1"/>
</dbReference>
<dbReference type="EMBL" id="CP009552">
    <property type="protein sequence ID" value="AIY89777.1"/>
    <property type="molecule type" value="Genomic_DNA"/>
</dbReference>
<feature type="transmembrane region" description="Helical" evidence="1">
    <location>
        <begin position="27"/>
        <end position="44"/>
    </location>
</feature>